<keyword evidence="4" id="KW-0029">Amino-acid transport</keyword>
<evidence type="ECO:0000259" key="7">
    <source>
        <dbReference type="Pfam" id="PF01490"/>
    </source>
</evidence>
<evidence type="ECO:0000256" key="2">
    <source>
        <dbReference type="ARBA" id="ARBA00022448"/>
    </source>
</evidence>
<comment type="subcellular location">
    <subcellularLocation>
        <location evidence="1">Membrane</location>
    </subcellularLocation>
</comment>
<evidence type="ECO:0000256" key="6">
    <source>
        <dbReference type="ARBA" id="ARBA00023136"/>
    </source>
</evidence>
<dbReference type="GO" id="GO:0016020">
    <property type="term" value="C:membrane"/>
    <property type="evidence" value="ECO:0007669"/>
    <property type="project" value="UniProtKB-SubCell"/>
</dbReference>
<dbReference type="Proteomes" id="UP001058974">
    <property type="component" value="Chromosome 4"/>
</dbReference>
<reference evidence="8 9" key="1">
    <citation type="journal article" date="2022" name="Nat. Genet.">
        <title>Improved pea reference genome and pan-genome highlight genomic features and evolutionary characteristics.</title>
        <authorList>
            <person name="Yang T."/>
            <person name="Liu R."/>
            <person name="Luo Y."/>
            <person name="Hu S."/>
            <person name="Wang D."/>
            <person name="Wang C."/>
            <person name="Pandey M.K."/>
            <person name="Ge S."/>
            <person name="Xu Q."/>
            <person name="Li N."/>
            <person name="Li G."/>
            <person name="Huang Y."/>
            <person name="Saxena R.K."/>
            <person name="Ji Y."/>
            <person name="Li M."/>
            <person name="Yan X."/>
            <person name="He Y."/>
            <person name="Liu Y."/>
            <person name="Wang X."/>
            <person name="Xiang C."/>
            <person name="Varshney R.K."/>
            <person name="Ding H."/>
            <person name="Gao S."/>
            <person name="Zong X."/>
        </authorList>
    </citation>
    <scope>NUCLEOTIDE SEQUENCE [LARGE SCALE GENOMIC DNA]</scope>
    <source>
        <strain evidence="8 9">cv. Zhongwan 6</strain>
    </source>
</reference>
<keyword evidence="6" id="KW-0472">Membrane</keyword>
<evidence type="ECO:0000256" key="5">
    <source>
        <dbReference type="ARBA" id="ARBA00022989"/>
    </source>
</evidence>
<dbReference type="Gramene" id="Psat04G0348700-T1">
    <property type="protein sequence ID" value="KAI5419341.1"/>
    <property type="gene ID" value="KIW84_043487"/>
</dbReference>
<accession>A0A9D4XIH4</accession>
<dbReference type="Pfam" id="PF01490">
    <property type="entry name" value="Aa_trans"/>
    <property type="match status" value="1"/>
</dbReference>
<evidence type="ECO:0000313" key="8">
    <source>
        <dbReference type="EMBL" id="KAI5419341.1"/>
    </source>
</evidence>
<comment type="caution">
    <text evidence="8">The sequence shown here is derived from an EMBL/GenBank/DDBJ whole genome shotgun (WGS) entry which is preliminary data.</text>
</comment>
<protein>
    <recommendedName>
        <fullName evidence="7">Amino acid transporter transmembrane domain-containing protein</fullName>
    </recommendedName>
</protein>
<sequence>MFLKSCVEWALRRKKENTELIWSKIASPIFKCSNKGYVGYAAFGDNTLGKLLTGFRSSRFQWLVNFTNSYIVIHLVGPYQVLWIPKRGHVSKGSSSRAAPTPSAPTFPNLKFLPVAHAEKFLKLLDYHVVKERAFHLYDLRGFEEIGEHLQQMQWVNFNNLIHETNKSIGLEFYANAAFGPSDSYTSYVR</sequence>
<dbReference type="EMBL" id="JAMSHJ010000004">
    <property type="protein sequence ID" value="KAI5419341.1"/>
    <property type="molecule type" value="Genomic_DNA"/>
</dbReference>
<keyword evidence="5" id="KW-1133">Transmembrane helix</keyword>
<evidence type="ECO:0000313" key="9">
    <source>
        <dbReference type="Proteomes" id="UP001058974"/>
    </source>
</evidence>
<evidence type="ECO:0000256" key="4">
    <source>
        <dbReference type="ARBA" id="ARBA00022970"/>
    </source>
</evidence>
<evidence type="ECO:0000256" key="3">
    <source>
        <dbReference type="ARBA" id="ARBA00022692"/>
    </source>
</evidence>
<evidence type="ECO:0000256" key="1">
    <source>
        <dbReference type="ARBA" id="ARBA00004370"/>
    </source>
</evidence>
<keyword evidence="2" id="KW-0813">Transport</keyword>
<keyword evidence="9" id="KW-1185">Reference proteome</keyword>
<feature type="domain" description="Amino acid transporter transmembrane" evidence="7">
    <location>
        <begin position="34"/>
        <end position="99"/>
    </location>
</feature>
<dbReference type="GO" id="GO:0006865">
    <property type="term" value="P:amino acid transport"/>
    <property type="evidence" value="ECO:0007669"/>
    <property type="project" value="UniProtKB-KW"/>
</dbReference>
<gene>
    <name evidence="8" type="ORF">KIW84_043487</name>
</gene>
<name>A0A9D4XIH4_PEA</name>
<organism evidence="8 9">
    <name type="scientific">Pisum sativum</name>
    <name type="common">Garden pea</name>
    <name type="synonym">Lathyrus oleraceus</name>
    <dbReference type="NCBI Taxonomy" id="3888"/>
    <lineage>
        <taxon>Eukaryota</taxon>
        <taxon>Viridiplantae</taxon>
        <taxon>Streptophyta</taxon>
        <taxon>Embryophyta</taxon>
        <taxon>Tracheophyta</taxon>
        <taxon>Spermatophyta</taxon>
        <taxon>Magnoliopsida</taxon>
        <taxon>eudicotyledons</taxon>
        <taxon>Gunneridae</taxon>
        <taxon>Pentapetalae</taxon>
        <taxon>rosids</taxon>
        <taxon>fabids</taxon>
        <taxon>Fabales</taxon>
        <taxon>Fabaceae</taxon>
        <taxon>Papilionoideae</taxon>
        <taxon>50 kb inversion clade</taxon>
        <taxon>NPAAA clade</taxon>
        <taxon>Hologalegina</taxon>
        <taxon>IRL clade</taxon>
        <taxon>Fabeae</taxon>
        <taxon>Lathyrus</taxon>
    </lineage>
</organism>
<dbReference type="InterPro" id="IPR013057">
    <property type="entry name" value="AA_transpt_TM"/>
</dbReference>
<dbReference type="AlphaFoldDB" id="A0A9D4XIH4"/>
<keyword evidence="3" id="KW-0812">Transmembrane</keyword>
<proteinExistence type="predicted"/>